<sequence length="652" mass="68199" precursor="true">MTRLFLTALTAAAFSQTSFAADAPAPAEKTTYNDHVAIIFRQRCGTCHNSTDKKGDIALDNYAGVMAGGSGGEIVTGGDLSASTLWNVITHESEPKMPPNADKIPQAELDVIKKWILGGVLEKGDSVAKIKVQKAMAKIEVSNARPATVAMPQTFFGEPLHVSPTTNAVTALTTSPWAPLAAVSGHQQISIWNTATLELLGVLPFPEGQPQILKFSRNGSVLLAGGGRGGASGKVVLFDVATGERQVEVGDEYDVVLAADLSPDQTLIALGGPKKMLRVYSTATGELVHEKKKHTDWITAIEFSPDGVLLASGDRSNGVVVWESHSGQEFYPLNGHQGAITDISWRPDSNVVATASEDGTIRLWEMNNGTQVKSTSSHGGVAAMDYIRDGRMVTTGRDSKVRLWDAEGKQVREFAGMTDLGLEVAFDAETERVLGGDWTGLVRVWSAADGKELGQLSTGPRPAAERLAKVQELIPAAEKAAAETAAALAVVTKPITDREAVAKVKLDEANAVAAKAQEATAAKAAAEKVLAEKTAAVAAAEQALIAARAAYEKAILDKDLASRNTAPAQTAVAQAGEVEKAAAEAAAKVKSEADALAAAAKPNEAEQKALTAAQAAAKSAADLATGLKSQTERLKKVIEGLQKPAEGQQAAN</sequence>
<dbReference type="GO" id="GO:0020037">
    <property type="term" value="F:heme binding"/>
    <property type="evidence" value="ECO:0007669"/>
    <property type="project" value="InterPro"/>
</dbReference>
<dbReference type="AlphaFoldDB" id="A0A517S840"/>
<dbReference type="Pfam" id="PF07635">
    <property type="entry name" value="PSCyt1"/>
    <property type="match status" value="1"/>
</dbReference>
<dbReference type="InterPro" id="IPR015943">
    <property type="entry name" value="WD40/YVTN_repeat-like_dom_sf"/>
</dbReference>
<dbReference type="SMART" id="SM00320">
    <property type="entry name" value="WD40"/>
    <property type="match status" value="7"/>
</dbReference>
<evidence type="ECO:0000256" key="4">
    <source>
        <dbReference type="SAM" id="SignalP"/>
    </source>
</evidence>
<evidence type="ECO:0000256" key="3">
    <source>
        <dbReference type="PROSITE-ProRule" id="PRU00221"/>
    </source>
</evidence>
<dbReference type="KEGG" id="ccos:Pan44_03040"/>
<dbReference type="OrthoDB" id="226265at2"/>
<dbReference type="InterPro" id="IPR011429">
    <property type="entry name" value="Cyt_c_Planctomycete-type"/>
</dbReference>
<dbReference type="RefSeq" id="WP_145026561.1">
    <property type="nucleotide sequence ID" value="NZ_CP036271.1"/>
</dbReference>
<dbReference type="EMBL" id="CP036271">
    <property type="protein sequence ID" value="QDT52295.1"/>
    <property type="molecule type" value="Genomic_DNA"/>
</dbReference>
<dbReference type="Pfam" id="PF00400">
    <property type="entry name" value="WD40"/>
    <property type="match status" value="3"/>
</dbReference>
<organism evidence="6 7">
    <name type="scientific">Caulifigura coniformis</name>
    <dbReference type="NCBI Taxonomy" id="2527983"/>
    <lineage>
        <taxon>Bacteria</taxon>
        <taxon>Pseudomonadati</taxon>
        <taxon>Planctomycetota</taxon>
        <taxon>Planctomycetia</taxon>
        <taxon>Planctomycetales</taxon>
        <taxon>Planctomycetaceae</taxon>
        <taxon>Caulifigura</taxon>
    </lineage>
</organism>
<evidence type="ECO:0000256" key="1">
    <source>
        <dbReference type="ARBA" id="ARBA00022574"/>
    </source>
</evidence>
<keyword evidence="1 3" id="KW-0853">WD repeat</keyword>
<feature type="domain" description="Cytochrome C Planctomycete-type" evidence="5">
    <location>
        <begin position="44"/>
        <end position="100"/>
    </location>
</feature>
<dbReference type="PANTHER" id="PTHR19879:SF9">
    <property type="entry name" value="TRANSCRIPTION INITIATION FACTOR TFIID SUBUNIT 5"/>
    <property type="match status" value="1"/>
</dbReference>
<dbReference type="GO" id="GO:0009055">
    <property type="term" value="F:electron transfer activity"/>
    <property type="evidence" value="ECO:0007669"/>
    <property type="project" value="InterPro"/>
</dbReference>
<dbReference type="SUPFAM" id="SSF50978">
    <property type="entry name" value="WD40 repeat-like"/>
    <property type="match status" value="1"/>
</dbReference>
<dbReference type="PROSITE" id="PS00678">
    <property type="entry name" value="WD_REPEATS_1"/>
    <property type="match status" value="1"/>
</dbReference>
<dbReference type="PROSITE" id="PS50294">
    <property type="entry name" value="WD_REPEATS_REGION"/>
    <property type="match status" value="2"/>
</dbReference>
<accession>A0A517S840</accession>
<name>A0A517S840_9PLAN</name>
<dbReference type="InParanoid" id="A0A517S840"/>
<dbReference type="Gene3D" id="2.130.10.10">
    <property type="entry name" value="YVTN repeat-like/Quinoprotein amine dehydrogenase"/>
    <property type="match status" value="2"/>
</dbReference>
<gene>
    <name evidence="6" type="ORF">Pan44_03040</name>
</gene>
<feature type="chain" id="PRO_5022231185" evidence="4">
    <location>
        <begin position="21"/>
        <end position="652"/>
    </location>
</feature>
<dbReference type="CDD" id="cd00200">
    <property type="entry name" value="WD40"/>
    <property type="match status" value="1"/>
</dbReference>
<keyword evidence="2" id="KW-0677">Repeat</keyword>
<dbReference type="InterPro" id="IPR036322">
    <property type="entry name" value="WD40_repeat_dom_sf"/>
</dbReference>
<feature type="signal peptide" evidence="4">
    <location>
        <begin position="1"/>
        <end position="20"/>
    </location>
</feature>
<reference evidence="6 7" key="1">
    <citation type="submission" date="2019-02" db="EMBL/GenBank/DDBJ databases">
        <title>Deep-cultivation of Planctomycetes and their phenomic and genomic characterization uncovers novel biology.</title>
        <authorList>
            <person name="Wiegand S."/>
            <person name="Jogler M."/>
            <person name="Boedeker C."/>
            <person name="Pinto D."/>
            <person name="Vollmers J."/>
            <person name="Rivas-Marin E."/>
            <person name="Kohn T."/>
            <person name="Peeters S.H."/>
            <person name="Heuer A."/>
            <person name="Rast P."/>
            <person name="Oberbeckmann S."/>
            <person name="Bunk B."/>
            <person name="Jeske O."/>
            <person name="Meyerdierks A."/>
            <person name="Storesund J.E."/>
            <person name="Kallscheuer N."/>
            <person name="Luecker S."/>
            <person name="Lage O.M."/>
            <person name="Pohl T."/>
            <person name="Merkel B.J."/>
            <person name="Hornburger P."/>
            <person name="Mueller R.-W."/>
            <person name="Bruemmer F."/>
            <person name="Labrenz M."/>
            <person name="Spormann A.M."/>
            <person name="Op den Camp H."/>
            <person name="Overmann J."/>
            <person name="Amann R."/>
            <person name="Jetten M.S.M."/>
            <person name="Mascher T."/>
            <person name="Medema M.H."/>
            <person name="Devos D.P."/>
            <person name="Kaster A.-K."/>
            <person name="Ovreas L."/>
            <person name="Rohde M."/>
            <person name="Galperin M.Y."/>
            <person name="Jogler C."/>
        </authorList>
    </citation>
    <scope>NUCLEOTIDE SEQUENCE [LARGE SCALE GENOMIC DNA]</scope>
    <source>
        <strain evidence="6 7">Pan44</strain>
    </source>
</reference>
<dbReference type="PANTHER" id="PTHR19879">
    <property type="entry name" value="TRANSCRIPTION INITIATION FACTOR TFIID"/>
    <property type="match status" value="1"/>
</dbReference>
<dbReference type="InterPro" id="IPR019775">
    <property type="entry name" value="WD40_repeat_CS"/>
</dbReference>
<evidence type="ECO:0000259" key="5">
    <source>
        <dbReference type="Pfam" id="PF07635"/>
    </source>
</evidence>
<keyword evidence="7" id="KW-1185">Reference proteome</keyword>
<evidence type="ECO:0000313" key="7">
    <source>
        <dbReference type="Proteomes" id="UP000315700"/>
    </source>
</evidence>
<proteinExistence type="predicted"/>
<dbReference type="InterPro" id="IPR001680">
    <property type="entry name" value="WD40_rpt"/>
</dbReference>
<evidence type="ECO:0000313" key="6">
    <source>
        <dbReference type="EMBL" id="QDT52295.1"/>
    </source>
</evidence>
<evidence type="ECO:0000256" key="2">
    <source>
        <dbReference type="ARBA" id="ARBA00022737"/>
    </source>
</evidence>
<dbReference type="Proteomes" id="UP000315700">
    <property type="component" value="Chromosome"/>
</dbReference>
<dbReference type="InterPro" id="IPR036909">
    <property type="entry name" value="Cyt_c-like_dom_sf"/>
</dbReference>
<dbReference type="PROSITE" id="PS50082">
    <property type="entry name" value="WD_REPEATS_2"/>
    <property type="match status" value="2"/>
</dbReference>
<dbReference type="SUPFAM" id="SSF46626">
    <property type="entry name" value="Cytochrome c"/>
    <property type="match status" value="1"/>
</dbReference>
<keyword evidence="4" id="KW-0732">Signal</keyword>
<feature type="repeat" description="WD" evidence="3">
    <location>
        <begin position="291"/>
        <end position="332"/>
    </location>
</feature>
<feature type="repeat" description="WD" evidence="3">
    <location>
        <begin position="333"/>
        <end position="374"/>
    </location>
</feature>
<protein>
    <submittedName>
        <fullName evidence="6">WD domain, G-beta repeat</fullName>
    </submittedName>
</protein>